<dbReference type="InterPro" id="IPR002500">
    <property type="entry name" value="PAPS_reduct_dom"/>
</dbReference>
<organism evidence="15 16">
    <name type="scientific">Cryptococcus deuterogattii Ram5</name>
    <dbReference type="NCBI Taxonomy" id="1296110"/>
    <lineage>
        <taxon>Eukaryota</taxon>
        <taxon>Fungi</taxon>
        <taxon>Dikarya</taxon>
        <taxon>Basidiomycota</taxon>
        <taxon>Agaricomycotina</taxon>
        <taxon>Tremellomycetes</taxon>
        <taxon>Tremellales</taxon>
        <taxon>Cryptococcaceae</taxon>
        <taxon>Cryptococcus</taxon>
        <taxon>Cryptococcus gattii species complex</taxon>
    </lineage>
</organism>
<protein>
    <recommendedName>
        <fullName evidence="2">FAD synthase</fullName>
        <ecNumber evidence="2">2.7.7.2</ecNumber>
    </recommendedName>
    <alternativeName>
        <fullName evidence="10">FAD pyrophosphorylase</fullName>
    </alternativeName>
    <alternativeName>
        <fullName evidence="11">FMN adenylyltransferase</fullName>
    </alternativeName>
</protein>
<dbReference type="PANTHER" id="PTHR23293">
    <property type="entry name" value="FAD SYNTHETASE-RELATED FMN ADENYLYLTRANSFERASE"/>
    <property type="match status" value="1"/>
</dbReference>
<dbReference type="Proteomes" id="UP000053392">
    <property type="component" value="Unassembled WGS sequence"/>
</dbReference>
<dbReference type="EMBL" id="KN847914">
    <property type="protein sequence ID" value="KIR37678.1"/>
    <property type="molecule type" value="Genomic_DNA"/>
</dbReference>
<keyword evidence="4" id="KW-0288">FMN</keyword>
<evidence type="ECO:0000256" key="2">
    <source>
        <dbReference type="ARBA" id="ARBA00012393"/>
    </source>
</evidence>
<evidence type="ECO:0000256" key="11">
    <source>
        <dbReference type="ARBA" id="ARBA00031871"/>
    </source>
</evidence>
<keyword evidence="3" id="KW-0285">Flavoprotein</keyword>
<keyword evidence="7" id="KW-0547">Nucleotide-binding</keyword>
<dbReference type="Pfam" id="PF01507">
    <property type="entry name" value="PAPS_reduct"/>
    <property type="match status" value="1"/>
</dbReference>
<evidence type="ECO:0000256" key="8">
    <source>
        <dbReference type="ARBA" id="ARBA00022827"/>
    </source>
</evidence>
<evidence type="ECO:0000313" key="16">
    <source>
        <dbReference type="Proteomes" id="UP000053392"/>
    </source>
</evidence>
<keyword evidence="6 15" id="KW-0548">Nucleotidyltransferase</keyword>
<keyword evidence="8" id="KW-0274">FAD</keyword>
<comment type="catalytic activity">
    <reaction evidence="12">
        <text>FMN + ATP + H(+) = FAD + diphosphate</text>
        <dbReference type="Rhea" id="RHEA:17237"/>
        <dbReference type="ChEBI" id="CHEBI:15378"/>
        <dbReference type="ChEBI" id="CHEBI:30616"/>
        <dbReference type="ChEBI" id="CHEBI:33019"/>
        <dbReference type="ChEBI" id="CHEBI:57692"/>
        <dbReference type="ChEBI" id="CHEBI:58210"/>
        <dbReference type="EC" id="2.7.7.2"/>
    </reaction>
</comment>
<evidence type="ECO:0000256" key="5">
    <source>
        <dbReference type="ARBA" id="ARBA00022679"/>
    </source>
</evidence>
<evidence type="ECO:0000256" key="4">
    <source>
        <dbReference type="ARBA" id="ARBA00022643"/>
    </source>
</evidence>
<evidence type="ECO:0000256" key="10">
    <source>
        <dbReference type="ARBA" id="ARBA00031145"/>
    </source>
</evidence>
<feature type="region of interest" description="Disordered" evidence="13">
    <location>
        <begin position="84"/>
        <end position="140"/>
    </location>
</feature>
<evidence type="ECO:0000256" key="12">
    <source>
        <dbReference type="ARBA" id="ARBA00049494"/>
    </source>
</evidence>
<name>A0A0D0TQI9_9TREE</name>
<reference evidence="15 16" key="1">
    <citation type="submission" date="2015-01" db="EMBL/GenBank/DDBJ databases">
        <title>The Genome Sequence of Cryptococcus gattii Ram5.</title>
        <authorList>
            <consortium name="The Broad Institute Genomics Platform"/>
            <person name="Cuomo C."/>
            <person name="Litvintseva A."/>
            <person name="Chen Y."/>
            <person name="Heitman J."/>
            <person name="Sun S."/>
            <person name="Springer D."/>
            <person name="Dromer F."/>
            <person name="Young S."/>
            <person name="Zeng Q."/>
            <person name="Gargeya S."/>
            <person name="Abouelleil A."/>
            <person name="Alvarado L."/>
            <person name="Chapman S.B."/>
            <person name="Gainer-Dewar J."/>
            <person name="Goldberg J."/>
            <person name="Griggs A."/>
            <person name="Gujja S."/>
            <person name="Hansen M."/>
            <person name="Howarth C."/>
            <person name="Imamovic A."/>
            <person name="Larimer J."/>
            <person name="Murphy C."/>
            <person name="Naylor J."/>
            <person name="Pearson M."/>
            <person name="Priest M."/>
            <person name="Roberts A."/>
            <person name="Saif S."/>
            <person name="Shea T."/>
            <person name="Sykes S."/>
            <person name="Wortman J."/>
            <person name="Nusbaum C."/>
            <person name="Birren B."/>
        </authorList>
    </citation>
    <scope>NUCLEOTIDE SEQUENCE [LARGE SCALE GENOMIC DNA]</scope>
    <source>
        <strain evidence="15 16">Ram5</strain>
    </source>
</reference>
<feature type="compositionally biased region" description="Pro residues" evidence="13">
    <location>
        <begin position="84"/>
        <end position="128"/>
    </location>
</feature>
<evidence type="ECO:0000259" key="14">
    <source>
        <dbReference type="Pfam" id="PF01507"/>
    </source>
</evidence>
<dbReference type="AlphaFoldDB" id="A0A0D0TQI9"/>
<evidence type="ECO:0000256" key="3">
    <source>
        <dbReference type="ARBA" id="ARBA00022630"/>
    </source>
</evidence>
<proteinExistence type="predicted"/>
<dbReference type="HOGENOM" id="CLU_056971_0_1_1"/>
<dbReference type="PANTHER" id="PTHR23293:SF9">
    <property type="entry name" value="FAD SYNTHASE"/>
    <property type="match status" value="1"/>
</dbReference>
<keyword evidence="5 15" id="KW-0808">Transferase</keyword>
<dbReference type="Gene3D" id="3.40.50.620">
    <property type="entry name" value="HUPs"/>
    <property type="match status" value="1"/>
</dbReference>
<feature type="compositionally biased region" description="Basic residues" evidence="13">
    <location>
        <begin position="129"/>
        <end position="139"/>
    </location>
</feature>
<accession>A0A0D0TQI9</accession>
<dbReference type="CDD" id="cd23948">
    <property type="entry name" value="FAD_synthase"/>
    <property type="match status" value="1"/>
</dbReference>
<dbReference type="OrthoDB" id="270728at2759"/>
<dbReference type="InterPro" id="IPR014729">
    <property type="entry name" value="Rossmann-like_a/b/a_fold"/>
</dbReference>
<evidence type="ECO:0000256" key="1">
    <source>
        <dbReference type="ARBA" id="ARBA00004726"/>
    </source>
</evidence>
<comment type="pathway">
    <text evidence="1">Cofactor biosynthesis; FAD biosynthesis; FAD from FMN: step 1/1.</text>
</comment>
<gene>
    <name evidence="15" type="ORF">I313_06402</name>
</gene>
<evidence type="ECO:0000256" key="7">
    <source>
        <dbReference type="ARBA" id="ARBA00022741"/>
    </source>
</evidence>
<keyword evidence="16" id="KW-1185">Reference proteome</keyword>
<keyword evidence="9" id="KW-0067">ATP-binding</keyword>
<evidence type="ECO:0000256" key="13">
    <source>
        <dbReference type="SAM" id="MobiDB-lite"/>
    </source>
</evidence>
<sequence>MASISQSLRSVLERAQKQDSLGKLINEALVLIESVIDILGEQAVAISFNGGKDCTVLLHIYAAVLYARHTPSLPSHLLPKPSPSITIPPLPSHTPQEPLIPQPTLPPSLPACTPPPITPPTTHPSPHTPHPHSTHHHPPPHLPYPPIRSIYITAPNPFAELDTFVISSTKLYGLDLYRFGGGMKAALEDWLGCGGGRGVKSVLVGTRQGDPNDACAPAVDIIAPTDPSWPQFIRVHPILHWTYSDVWQFLLELQVPYCVLYDQGYTSLGSTTNTLPNPLLKNESVVGGWEPAHRPKNVPEGIEKAVYAKRRDTWDNSNHTVAS</sequence>
<evidence type="ECO:0000256" key="6">
    <source>
        <dbReference type="ARBA" id="ARBA00022695"/>
    </source>
</evidence>
<dbReference type="SUPFAM" id="SSF52402">
    <property type="entry name" value="Adenine nucleotide alpha hydrolases-like"/>
    <property type="match status" value="2"/>
</dbReference>
<evidence type="ECO:0000313" key="15">
    <source>
        <dbReference type="EMBL" id="KIR37678.1"/>
    </source>
</evidence>
<evidence type="ECO:0000256" key="9">
    <source>
        <dbReference type="ARBA" id="ARBA00022840"/>
    </source>
</evidence>
<dbReference type="GO" id="GO:0006747">
    <property type="term" value="P:FAD biosynthetic process"/>
    <property type="evidence" value="ECO:0007669"/>
    <property type="project" value="TreeGrafter"/>
</dbReference>
<feature type="domain" description="Phosphoadenosine phosphosulphate reductase" evidence="14">
    <location>
        <begin position="201"/>
        <end position="275"/>
    </location>
</feature>
<dbReference type="EC" id="2.7.7.2" evidence="2"/>
<dbReference type="GO" id="GO:0005524">
    <property type="term" value="F:ATP binding"/>
    <property type="evidence" value="ECO:0007669"/>
    <property type="project" value="UniProtKB-KW"/>
</dbReference>
<dbReference type="GO" id="GO:0003919">
    <property type="term" value="F:FMN adenylyltransferase activity"/>
    <property type="evidence" value="ECO:0007669"/>
    <property type="project" value="UniProtKB-EC"/>
</dbReference>